<name>A0A7W7AMQ9_9SPHN</name>
<keyword evidence="1" id="KW-0472">Membrane</keyword>
<feature type="transmembrane region" description="Helical" evidence="1">
    <location>
        <begin position="6"/>
        <end position="27"/>
    </location>
</feature>
<keyword evidence="3" id="KW-1185">Reference proteome</keyword>
<evidence type="ECO:0000313" key="3">
    <source>
        <dbReference type="Proteomes" id="UP000574769"/>
    </source>
</evidence>
<comment type="caution">
    <text evidence="2">The sequence shown here is derived from an EMBL/GenBank/DDBJ whole genome shotgun (WGS) entry which is preliminary data.</text>
</comment>
<proteinExistence type="predicted"/>
<protein>
    <submittedName>
        <fullName evidence="2">Uncharacterized protein</fullName>
    </submittedName>
</protein>
<keyword evidence="1" id="KW-1133">Transmembrane helix</keyword>
<dbReference type="Proteomes" id="UP000574769">
    <property type="component" value="Unassembled WGS sequence"/>
</dbReference>
<sequence length="82" mass="8532">MSGPFAAWALGVACIAFMGGYAVYALWVTIAPNRAKIAAAIAPVLPRFLRSPAASGTPHVPAPLPQLRRVEAAAEPAIQVRP</sequence>
<accession>A0A7W7AMQ9</accession>
<evidence type="ECO:0000313" key="2">
    <source>
        <dbReference type="EMBL" id="MBB4618990.1"/>
    </source>
</evidence>
<dbReference type="RefSeq" id="WP_184116393.1">
    <property type="nucleotide sequence ID" value="NZ_JACHNY010000007.1"/>
</dbReference>
<gene>
    <name evidence="2" type="ORF">GGQ96_003140</name>
</gene>
<dbReference type="EMBL" id="JACHNY010000007">
    <property type="protein sequence ID" value="MBB4618990.1"/>
    <property type="molecule type" value="Genomic_DNA"/>
</dbReference>
<dbReference type="AlphaFoldDB" id="A0A7W7AMQ9"/>
<evidence type="ECO:0000256" key="1">
    <source>
        <dbReference type="SAM" id="Phobius"/>
    </source>
</evidence>
<reference evidence="2 3" key="1">
    <citation type="submission" date="2020-08" db="EMBL/GenBank/DDBJ databases">
        <title>Genomic Encyclopedia of Type Strains, Phase IV (KMG-IV): sequencing the most valuable type-strain genomes for metagenomic binning, comparative biology and taxonomic classification.</title>
        <authorList>
            <person name="Goeker M."/>
        </authorList>
    </citation>
    <scope>NUCLEOTIDE SEQUENCE [LARGE SCALE GENOMIC DNA]</scope>
    <source>
        <strain evidence="2 3">DSM 15867</strain>
    </source>
</reference>
<keyword evidence="1" id="KW-0812">Transmembrane</keyword>
<organism evidence="2 3">
    <name type="scientific">Sphingomonas abaci</name>
    <dbReference type="NCBI Taxonomy" id="237611"/>
    <lineage>
        <taxon>Bacteria</taxon>
        <taxon>Pseudomonadati</taxon>
        <taxon>Pseudomonadota</taxon>
        <taxon>Alphaproteobacteria</taxon>
        <taxon>Sphingomonadales</taxon>
        <taxon>Sphingomonadaceae</taxon>
        <taxon>Sphingomonas</taxon>
    </lineage>
</organism>